<evidence type="ECO:0000256" key="16">
    <source>
        <dbReference type="SAM" id="MobiDB-lite"/>
    </source>
</evidence>
<dbReference type="InterPro" id="IPR002939">
    <property type="entry name" value="DnaJ_C"/>
</dbReference>
<feature type="repeat" description="CXXCXGXG motif" evidence="14">
    <location>
        <begin position="195"/>
        <end position="202"/>
    </location>
</feature>
<feature type="binding site" evidence="14">
    <location>
        <position position="198"/>
    </location>
    <ligand>
        <name>Zn(2+)</name>
        <dbReference type="ChEBI" id="CHEBI:29105"/>
        <label>2</label>
    </ligand>
</feature>
<dbReference type="InterPro" id="IPR001305">
    <property type="entry name" value="HSP_DnaJ_Cys-rich_dom"/>
</dbReference>
<comment type="subcellular location">
    <subcellularLocation>
        <location evidence="1 14">Cytoplasm</location>
    </subcellularLocation>
</comment>
<evidence type="ECO:0000256" key="13">
    <source>
        <dbReference type="ARBA" id="ARBA00067609"/>
    </source>
</evidence>
<dbReference type="SUPFAM" id="SSF49493">
    <property type="entry name" value="HSP40/DnaJ peptide-binding domain"/>
    <property type="match status" value="2"/>
</dbReference>
<feature type="repeat" description="CXXCXGXG motif" evidence="14">
    <location>
        <begin position="209"/>
        <end position="216"/>
    </location>
</feature>
<evidence type="ECO:0000256" key="8">
    <source>
        <dbReference type="ARBA" id="ARBA00022833"/>
    </source>
</evidence>
<gene>
    <name evidence="14 19" type="primary">dnaJ</name>
    <name evidence="19" type="ORF">DI551_08695</name>
</gene>
<dbReference type="PANTHER" id="PTHR43096">
    <property type="entry name" value="DNAJ HOMOLOG 1, MITOCHONDRIAL-RELATED"/>
    <property type="match status" value="1"/>
</dbReference>
<evidence type="ECO:0000256" key="14">
    <source>
        <dbReference type="HAMAP-Rule" id="MF_01152"/>
    </source>
</evidence>
<dbReference type="GO" id="GO:0008270">
    <property type="term" value="F:zinc ion binding"/>
    <property type="evidence" value="ECO:0007669"/>
    <property type="project" value="UniProtKB-UniRule"/>
</dbReference>
<keyword evidence="6 14" id="KW-0677">Repeat</keyword>
<dbReference type="GO" id="GO:0005524">
    <property type="term" value="F:ATP binding"/>
    <property type="evidence" value="ECO:0007669"/>
    <property type="project" value="InterPro"/>
</dbReference>
<dbReference type="CDD" id="cd06257">
    <property type="entry name" value="DnaJ"/>
    <property type="match status" value="1"/>
</dbReference>
<dbReference type="InterPro" id="IPR036410">
    <property type="entry name" value="HSP_DnaJ_Cys-rich_dom_sf"/>
</dbReference>
<evidence type="ECO:0000256" key="1">
    <source>
        <dbReference type="ARBA" id="ARBA00004496"/>
    </source>
</evidence>
<dbReference type="SUPFAM" id="SSF46565">
    <property type="entry name" value="Chaperone J-domain"/>
    <property type="match status" value="1"/>
</dbReference>
<feature type="zinc finger region" description="CR-type" evidence="15">
    <location>
        <begin position="143"/>
        <end position="221"/>
    </location>
</feature>
<keyword evidence="9 14" id="KW-0346">Stress response</keyword>
<feature type="binding site" evidence="14">
    <location>
        <position position="176"/>
    </location>
    <ligand>
        <name>Zn(2+)</name>
        <dbReference type="ChEBI" id="CHEBI:29105"/>
        <label>2</label>
    </ligand>
</feature>
<dbReference type="FunFam" id="2.60.260.20:FF:000004">
    <property type="entry name" value="Molecular chaperone DnaJ"/>
    <property type="match status" value="1"/>
</dbReference>
<comment type="domain">
    <text evidence="14">The J domain is necessary and sufficient to stimulate DnaK ATPase activity. Zinc center 1 plays an important role in the autonomous, DnaK-independent chaperone activity of DnaJ. Zinc center 2 is essential for interaction with DnaK and for DnaJ activity.</text>
</comment>
<dbReference type="SMART" id="SM00271">
    <property type="entry name" value="DnaJ"/>
    <property type="match status" value="1"/>
</dbReference>
<feature type="domain" description="J" evidence="17">
    <location>
        <begin position="5"/>
        <end position="70"/>
    </location>
</feature>
<dbReference type="InterPro" id="IPR001623">
    <property type="entry name" value="DnaJ_domain"/>
</dbReference>
<dbReference type="Pfam" id="PF00684">
    <property type="entry name" value="DnaJ_CXXCXGXG"/>
    <property type="match status" value="1"/>
</dbReference>
<feature type="compositionally biased region" description="Basic and acidic residues" evidence="16">
    <location>
        <begin position="378"/>
        <end position="388"/>
    </location>
</feature>
<feature type="region of interest" description="Disordered" evidence="16">
    <location>
        <begin position="360"/>
        <end position="388"/>
    </location>
</feature>
<dbReference type="CDD" id="cd10747">
    <property type="entry name" value="DnaJ_C"/>
    <property type="match status" value="1"/>
</dbReference>
<protein>
    <recommendedName>
        <fullName evidence="13 14">Chaperone protein DnaJ</fullName>
    </recommendedName>
</protein>
<dbReference type="Proteomes" id="UP000249417">
    <property type="component" value="Unassembled WGS sequence"/>
</dbReference>
<feature type="binding site" evidence="14">
    <location>
        <position position="209"/>
    </location>
    <ligand>
        <name>Zn(2+)</name>
        <dbReference type="ChEBI" id="CHEBI:29105"/>
        <label>1</label>
    </ligand>
</feature>
<evidence type="ECO:0000256" key="6">
    <source>
        <dbReference type="ARBA" id="ARBA00022737"/>
    </source>
</evidence>
<evidence type="ECO:0000256" key="5">
    <source>
        <dbReference type="ARBA" id="ARBA00022723"/>
    </source>
</evidence>
<dbReference type="Gene3D" id="2.60.260.20">
    <property type="entry name" value="Urease metallochaperone UreE, N-terminal domain"/>
    <property type="match status" value="2"/>
</dbReference>
<dbReference type="InterPro" id="IPR012724">
    <property type="entry name" value="DnaJ"/>
</dbReference>
<dbReference type="GO" id="GO:0009408">
    <property type="term" value="P:response to heat"/>
    <property type="evidence" value="ECO:0007669"/>
    <property type="project" value="InterPro"/>
</dbReference>
<dbReference type="FunFam" id="1.10.287.110:FF:000034">
    <property type="entry name" value="Chaperone protein DnaJ"/>
    <property type="match status" value="1"/>
</dbReference>
<sequence length="388" mass="41602">MMAADYYETLGVSKSASADELKKAYRKLAMQYHPDKNKDDKGAEAKFKEINEAYDVLKDEQKRAAYDRFGKAAFDGSMGGGGGGGFNPGDMGFGGAFSDIFEDMFGDMMGGRGGRAGGGRQANTRGSDIQYTMEITLDDAYKGKEATIKIPVNDTCDKCDGNGTESGKGAEGCPTCHGSGRMRAQQGFFTIERTCSTCGGAGSVIKDPCKKCSGSGRIRKEKTLKVQIPSGIDSGRRIRLSGEGEAGVRGGPAGDLYVLVAIKPHKLFKRDGANLYCRVPIPMTTAVLGGNIEVPSIDGSRNKVDIKAGTQTGQQMRLKGKGMNVMRSDAHGDLYIEIFVETPVNLNGKQKDLLKKLADDLGGDKDGHSPESSSFMQKMKDLWTDLKN</sequence>
<evidence type="ECO:0000256" key="15">
    <source>
        <dbReference type="PROSITE-ProRule" id="PRU00546"/>
    </source>
</evidence>
<dbReference type="InterPro" id="IPR036869">
    <property type="entry name" value="J_dom_sf"/>
</dbReference>
<dbReference type="PROSITE" id="PS50076">
    <property type="entry name" value="DNAJ_2"/>
    <property type="match status" value="1"/>
</dbReference>
<organism evidence="19 20">
    <name type="scientific">Micavibrio aeruginosavorus</name>
    <dbReference type="NCBI Taxonomy" id="349221"/>
    <lineage>
        <taxon>Bacteria</taxon>
        <taxon>Pseudomonadati</taxon>
        <taxon>Bdellovibrionota</taxon>
        <taxon>Bdellovibrionia</taxon>
        <taxon>Bdellovibrionales</taxon>
        <taxon>Pseudobdellovibrionaceae</taxon>
        <taxon>Micavibrio</taxon>
    </lineage>
</organism>
<dbReference type="Pfam" id="PF01556">
    <property type="entry name" value="DnaJ_C"/>
    <property type="match status" value="1"/>
</dbReference>
<dbReference type="GO" id="GO:0051082">
    <property type="term" value="F:unfolded protein binding"/>
    <property type="evidence" value="ECO:0007669"/>
    <property type="project" value="UniProtKB-UniRule"/>
</dbReference>
<comment type="function">
    <text evidence="11 14">Participates actively in the response to hyperosmotic and heat shock by preventing the aggregation of stress-denatured proteins and by disaggregating proteins, also in an autonomous, DnaK-independent fashion. Unfolded proteins bind initially to DnaJ; upon interaction with the DnaJ-bound protein, DnaK hydrolyzes its bound ATP, resulting in the formation of a stable complex. GrpE releases ADP from DnaK; ATP binding to DnaK triggers the release of the substrate protein, thus completing the reaction cycle. Several rounds of ATP-dependent interactions between DnaJ, DnaK and GrpE are required for fully efficient folding. Also involved, together with DnaK and GrpE, in the DNA replication of plasmids through activation of initiation proteins.</text>
</comment>
<keyword evidence="4 14" id="KW-0235">DNA replication</keyword>
<dbReference type="EMBL" id="QFQB01000066">
    <property type="protein sequence ID" value="PZQ45032.1"/>
    <property type="molecule type" value="Genomic_DNA"/>
</dbReference>
<proteinExistence type="inferred from homology"/>
<keyword evidence="7 14" id="KW-0863">Zinc-finger</keyword>
<evidence type="ECO:0000256" key="4">
    <source>
        <dbReference type="ARBA" id="ARBA00022705"/>
    </source>
</evidence>
<keyword evidence="8 14" id="KW-0862">Zinc</keyword>
<evidence type="ECO:0000256" key="2">
    <source>
        <dbReference type="ARBA" id="ARBA00011738"/>
    </source>
</evidence>
<dbReference type="GO" id="GO:0042026">
    <property type="term" value="P:protein refolding"/>
    <property type="evidence" value="ECO:0007669"/>
    <property type="project" value="TreeGrafter"/>
</dbReference>
<dbReference type="SUPFAM" id="SSF57938">
    <property type="entry name" value="DnaJ/Hsp40 cysteine-rich domain"/>
    <property type="match status" value="1"/>
</dbReference>
<evidence type="ECO:0000256" key="12">
    <source>
        <dbReference type="ARBA" id="ARBA00061004"/>
    </source>
</evidence>
<feature type="repeat" description="CXXCXGXG motif" evidence="14">
    <location>
        <begin position="173"/>
        <end position="180"/>
    </location>
</feature>
<dbReference type="GO" id="GO:0031072">
    <property type="term" value="F:heat shock protein binding"/>
    <property type="evidence" value="ECO:0007669"/>
    <property type="project" value="InterPro"/>
</dbReference>
<dbReference type="Gene3D" id="1.10.287.110">
    <property type="entry name" value="DnaJ domain"/>
    <property type="match status" value="1"/>
</dbReference>
<evidence type="ECO:0000313" key="19">
    <source>
        <dbReference type="EMBL" id="PZQ45032.1"/>
    </source>
</evidence>
<feature type="binding site" evidence="14">
    <location>
        <position position="156"/>
    </location>
    <ligand>
        <name>Zn(2+)</name>
        <dbReference type="ChEBI" id="CHEBI:29105"/>
        <label>1</label>
    </ligand>
</feature>
<dbReference type="NCBIfam" id="NF008035">
    <property type="entry name" value="PRK10767.1"/>
    <property type="match status" value="1"/>
</dbReference>
<dbReference type="PROSITE" id="PS00636">
    <property type="entry name" value="DNAJ_1"/>
    <property type="match status" value="1"/>
</dbReference>
<dbReference type="GO" id="GO:0005737">
    <property type="term" value="C:cytoplasm"/>
    <property type="evidence" value="ECO:0007669"/>
    <property type="project" value="UniProtKB-SubCell"/>
</dbReference>
<dbReference type="Pfam" id="PF00226">
    <property type="entry name" value="DnaJ"/>
    <property type="match status" value="1"/>
</dbReference>
<accession>A0A2W5MUZ5</accession>
<evidence type="ECO:0000313" key="20">
    <source>
        <dbReference type="Proteomes" id="UP000249417"/>
    </source>
</evidence>
<dbReference type="FunFam" id="2.10.230.10:FF:000002">
    <property type="entry name" value="Molecular chaperone DnaJ"/>
    <property type="match status" value="1"/>
</dbReference>
<feature type="compositionally biased region" description="Basic and acidic residues" evidence="16">
    <location>
        <begin position="360"/>
        <end position="369"/>
    </location>
</feature>
<evidence type="ECO:0000256" key="3">
    <source>
        <dbReference type="ARBA" id="ARBA00022490"/>
    </source>
</evidence>
<evidence type="ECO:0000256" key="7">
    <source>
        <dbReference type="ARBA" id="ARBA00022771"/>
    </source>
</evidence>
<dbReference type="PANTHER" id="PTHR43096:SF48">
    <property type="entry name" value="CHAPERONE PROTEIN DNAJ"/>
    <property type="match status" value="1"/>
</dbReference>
<dbReference type="InterPro" id="IPR008971">
    <property type="entry name" value="HSP40/DnaJ_pept-bd"/>
</dbReference>
<evidence type="ECO:0000259" key="18">
    <source>
        <dbReference type="PROSITE" id="PS51188"/>
    </source>
</evidence>
<dbReference type="PRINTS" id="PR00625">
    <property type="entry name" value="JDOMAIN"/>
</dbReference>
<feature type="binding site" evidence="14">
    <location>
        <position position="173"/>
    </location>
    <ligand>
        <name>Zn(2+)</name>
        <dbReference type="ChEBI" id="CHEBI:29105"/>
        <label>2</label>
    </ligand>
</feature>
<comment type="cofactor">
    <cofactor evidence="14">
        <name>Zn(2+)</name>
        <dbReference type="ChEBI" id="CHEBI:29105"/>
    </cofactor>
    <text evidence="14">Binds 2 Zn(2+) ions per monomer.</text>
</comment>
<feature type="repeat" description="CXXCXGXG motif" evidence="14">
    <location>
        <begin position="156"/>
        <end position="163"/>
    </location>
</feature>
<comment type="subunit">
    <text evidence="2 14">Homodimer.</text>
</comment>
<reference evidence="19 20" key="1">
    <citation type="submission" date="2017-08" db="EMBL/GenBank/DDBJ databases">
        <title>Infants hospitalized years apart are colonized by the same room-sourced microbial strains.</title>
        <authorList>
            <person name="Brooks B."/>
            <person name="Olm M.R."/>
            <person name="Firek B.A."/>
            <person name="Baker R."/>
            <person name="Thomas B.C."/>
            <person name="Morowitz M.J."/>
            <person name="Banfield J.F."/>
        </authorList>
    </citation>
    <scope>NUCLEOTIDE SEQUENCE [LARGE SCALE GENOMIC DNA]</scope>
    <source>
        <strain evidence="19">S2_005_002_R2_29</strain>
    </source>
</reference>
<evidence type="ECO:0000256" key="11">
    <source>
        <dbReference type="ARBA" id="ARBA00053423"/>
    </source>
</evidence>
<dbReference type="InterPro" id="IPR018253">
    <property type="entry name" value="DnaJ_domain_CS"/>
</dbReference>
<evidence type="ECO:0000256" key="10">
    <source>
        <dbReference type="ARBA" id="ARBA00023186"/>
    </source>
</evidence>
<dbReference type="GO" id="GO:0006260">
    <property type="term" value="P:DNA replication"/>
    <property type="evidence" value="ECO:0007669"/>
    <property type="project" value="UniProtKB-KW"/>
</dbReference>
<keyword evidence="3 14" id="KW-0963">Cytoplasm</keyword>
<feature type="domain" description="CR-type" evidence="18">
    <location>
        <begin position="143"/>
        <end position="221"/>
    </location>
</feature>
<dbReference type="PROSITE" id="PS51188">
    <property type="entry name" value="ZF_CR"/>
    <property type="match status" value="1"/>
</dbReference>
<dbReference type="AlphaFoldDB" id="A0A2W5MUZ5"/>
<comment type="similarity">
    <text evidence="12 14">Belongs to the DnaJ family.</text>
</comment>
<feature type="binding site" evidence="14">
    <location>
        <position position="212"/>
    </location>
    <ligand>
        <name>Zn(2+)</name>
        <dbReference type="ChEBI" id="CHEBI:29105"/>
        <label>1</label>
    </ligand>
</feature>
<feature type="binding site" evidence="14">
    <location>
        <position position="195"/>
    </location>
    <ligand>
        <name>Zn(2+)</name>
        <dbReference type="ChEBI" id="CHEBI:29105"/>
        <label>2</label>
    </ligand>
</feature>
<keyword evidence="5 14" id="KW-0479">Metal-binding</keyword>
<keyword evidence="10 14" id="KW-0143">Chaperone</keyword>
<evidence type="ECO:0000259" key="17">
    <source>
        <dbReference type="PROSITE" id="PS50076"/>
    </source>
</evidence>
<feature type="binding site" evidence="14">
    <location>
        <position position="159"/>
    </location>
    <ligand>
        <name>Zn(2+)</name>
        <dbReference type="ChEBI" id="CHEBI:29105"/>
        <label>1</label>
    </ligand>
</feature>
<dbReference type="NCBIfam" id="TIGR02349">
    <property type="entry name" value="DnaJ_bact"/>
    <property type="match status" value="1"/>
</dbReference>
<evidence type="ECO:0000256" key="9">
    <source>
        <dbReference type="ARBA" id="ARBA00023016"/>
    </source>
</evidence>
<comment type="caution">
    <text evidence="19">The sequence shown here is derived from an EMBL/GenBank/DDBJ whole genome shotgun (WGS) entry which is preliminary data.</text>
</comment>
<dbReference type="CDD" id="cd10719">
    <property type="entry name" value="DnaJ_zf"/>
    <property type="match status" value="1"/>
</dbReference>
<name>A0A2W5MUZ5_9BACT</name>
<dbReference type="Gene3D" id="2.10.230.10">
    <property type="entry name" value="Heat shock protein DnaJ, cysteine-rich domain"/>
    <property type="match status" value="1"/>
</dbReference>
<dbReference type="HAMAP" id="MF_01152">
    <property type="entry name" value="DnaJ"/>
    <property type="match status" value="1"/>
</dbReference>